<dbReference type="AlphaFoldDB" id="A0A9D2G6G7"/>
<proteinExistence type="predicted"/>
<dbReference type="Proteomes" id="UP000824102">
    <property type="component" value="Unassembled WGS sequence"/>
</dbReference>
<protein>
    <submittedName>
        <fullName evidence="1">Uncharacterized protein</fullName>
    </submittedName>
</protein>
<name>A0A9D2G6G7_9FIRM</name>
<dbReference type="EMBL" id="DXBB01000075">
    <property type="protein sequence ID" value="HIZ73015.1"/>
    <property type="molecule type" value="Genomic_DNA"/>
</dbReference>
<gene>
    <name evidence="1" type="ORF">H9964_05505</name>
</gene>
<sequence>MKHERFGFYCERKDDPNGRVDTLRLDLTDRTYEYIALLDRLQLGKGYYGTTLMEVPVTAEQLTELHRIVRACFEGGIRTTGGLTRGDGSPVRSAAEPERETVAKERVLAAVRRTLPGEAIASIAAHGMPECADYFDLPAMLSAADCFLAGGMTSSAFADWCLLMMRCFEDGGPFRGVPGLWGLYAELADSFDGMAFCSEDCTDEETRLRVLEFYAELKYVAHCRRCLLQKKEKPFQKNGIVVYAAFAFTAGFDREDGCCVYFFCVADHRHERVNYYQVDDPAFDRELCYTMISSEEFEGLPGRYVDFRLDRTLLAEAQKGS</sequence>
<evidence type="ECO:0000313" key="1">
    <source>
        <dbReference type="EMBL" id="HIZ73015.1"/>
    </source>
</evidence>
<reference evidence="1" key="2">
    <citation type="submission" date="2021-04" db="EMBL/GenBank/DDBJ databases">
        <authorList>
            <person name="Gilroy R."/>
        </authorList>
    </citation>
    <scope>NUCLEOTIDE SEQUENCE</scope>
    <source>
        <strain evidence="1">ChiW7-2402</strain>
    </source>
</reference>
<evidence type="ECO:0000313" key="2">
    <source>
        <dbReference type="Proteomes" id="UP000824102"/>
    </source>
</evidence>
<comment type="caution">
    <text evidence="1">The sequence shown here is derived from an EMBL/GenBank/DDBJ whole genome shotgun (WGS) entry which is preliminary data.</text>
</comment>
<reference evidence="1" key="1">
    <citation type="journal article" date="2021" name="PeerJ">
        <title>Extensive microbial diversity within the chicken gut microbiome revealed by metagenomics and culture.</title>
        <authorList>
            <person name="Gilroy R."/>
            <person name="Ravi A."/>
            <person name="Getino M."/>
            <person name="Pursley I."/>
            <person name="Horton D.L."/>
            <person name="Alikhan N.F."/>
            <person name="Baker D."/>
            <person name="Gharbi K."/>
            <person name="Hall N."/>
            <person name="Watson M."/>
            <person name="Adriaenssens E.M."/>
            <person name="Foster-Nyarko E."/>
            <person name="Jarju S."/>
            <person name="Secka A."/>
            <person name="Antonio M."/>
            <person name="Oren A."/>
            <person name="Chaudhuri R.R."/>
            <person name="La Ragione R."/>
            <person name="Hildebrand F."/>
            <person name="Pallen M.J."/>
        </authorList>
    </citation>
    <scope>NUCLEOTIDE SEQUENCE</scope>
    <source>
        <strain evidence="1">ChiW7-2402</strain>
    </source>
</reference>
<accession>A0A9D2G6G7</accession>
<organism evidence="1 2">
    <name type="scientific">Candidatus Gallimonas intestinavium</name>
    <dbReference type="NCBI Taxonomy" id="2838603"/>
    <lineage>
        <taxon>Bacteria</taxon>
        <taxon>Bacillati</taxon>
        <taxon>Bacillota</taxon>
        <taxon>Clostridia</taxon>
        <taxon>Candidatus Gallimonas</taxon>
    </lineage>
</organism>